<proteinExistence type="inferred from homology"/>
<dbReference type="UniPathway" id="UPA00359">
    <property type="reaction ID" value="UER00482"/>
</dbReference>
<name>A0A1M6VG02_9BACT</name>
<dbReference type="Pfam" id="PF02606">
    <property type="entry name" value="LpxK"/>
    <property type="match status" value="1"/>
</dbReference>
<evidence type="ECO:0000256" key="9">
    <source>
        <dbReference type="ARBA" id="ARBA00022777"/>
    </source>
</evidence>
<keyword evidence="5 13" id="KW-0444">Lipid biosynthesis</keyword>
<evidence type="ECO:0000313" key="16">
    <source>
        <dbReference type="Proteomes" id="UP000183994"/>
    </source>
</evidence>
<protein>
    <recommendedName>
        <fullName evidence="4 13">Tetraacyldisaccharide 4'-kinase</fullName>
        <ecNumber evidence="3 13">2.7.1.130</ecNumber>
    </recommendedName>
    <alternativeName>
        <fullName evidence="12 13">Lipid A 4'-kinase</fullName>
    </alternativeName>
</protein>
<evidence type="ECO:0000256" key="14">
    <source>
        <dbReference type="SAM" id="Phobius"/>
    </source>
</evidence>
<dbReference type="Proteomes" id="UP000183994">
    <property type="component" value="Unassembled WGS sequence"/>
</dbReference>
<dbReference type="InterPro" id="IPR003758">
    <property type="entry name" value="LpxK"/>
</dbReference>
<dbReference type="GO" id="GO:0009029">
    <property type="term" value="F:lipid-A 4'-kinase activity"/>
    <property type="evidence" value="ECO:0007669"/>
    <property type="project" value="UniProtKB-UniRule"/>
</dbReference>
<reference evidence="16" key="1">
    <citation type="submission" date="2016-11" db="EMBL/GenBank/DDBJ databases">
        <authorList>
            <person name="Varghese N."/>
            <person name="Submissions S."/>
        </authorList>
    </citation>
    <scope>NUCLEOTIDE SEQUENCE [LARGE SCALE GENOMIC DNA]</scope>
    <source>
        <strain evidence="16">DSM 16219</strain>
    </source>
</reference>
<feature type="binding site" evidence="13">
    <location>
        <begin position="66"/>
        <end position="73"/>
    </location>
    <ligand>
        <name>ATP</name>
        <dbReference type="ChEBI" id="CHEBI:30616"/>
    </ligand>
</feature>
<evidence type="ECO:0000256" key="7">
    <source>
        <dbReference type="ARBA" id="ARBA00022679"/>
    </source>
</evidence>
<keyword evidence="14" id="KW-0472">Membrane</keyword>
<dbReference type="GO" id="GO:0009244">
    <property type="term" value="P:lipopolysaccharide core region biosynthetic process"/>
    <property type="evidence" value="ECO:0007669"/>
    <property type="project" value="TreeGrafter"/>
</dbReference>
<dbReference type="NCBIfam" id="TIGR00682">
    <property type="entry name" value="lpxK"/>
    <property type="match status" value="1"/>
</dbReference>
<accession>A0A1M6VG02</accession>
<evidence type="ECO:0000256" key="2">
    <source>
        <dbReference type="ARBA" id="ARBA00004870"/>
    </source>
</evidence>
<evidence type="ECO:0000256" key="6">
    <source>
        <dbReference type="ARBA" id="ARBA00022556"/>
    </source>
</evidence>
<evidence type="ECO:0000256" key="12">
    <source>
        <dbReference type="ARBA" id="ARBA00029757"/>
    </source>
</evidence>
<evidence type="ECO:0000256" key="8">
    <source>
        <dbReference type="ARBA" id="ARBA00022741"/>
    </source>
</evidence>
<keyword evidence="16" id="KW-1185">Reference proteome</keyword>
<dbReference type="PANTHER" id="PTHR42724">
    <property type="entry name" value="TETRAACYLDISACCHARIDE 4'-KINASE"/>
    <property type="match status" value="1"/>
</dbReference>
<evidence type="ECO:0000256" key="1">
    <source>
        <dbReference type="ARBA" id="ARBA00002274"/>
    </source>
</evidence>
<dbReference type="STRING" id="1121393.SAMN02745216_04103"/>
<dbReference type="PANTHER" id="PTHR42724:SF1">
    <property type="entry name" value="TETRAACYLDISACCHARIDE 4'-KINASE, MITOCHONDRIAL-RELATED"/>
    <property type="match status" value="1"/>
</dbReference>
<evidence type="ECO:0000256" key="5">
    <source>
        <dbReference type="ARBA" id="ARBA00022516"/>
    </source>
</evidence>
<keyword evidence="14" id="KW-0812">Transmembrane</keyword>
<evidence type="ECO:0000256" key="10">
    <source>
        <dbReference type="ARBA" id="ARBA00022840"/>
    </source>
</evidence>
<keyword evidence="6 13" id="KW-0441">Lipid A biosynthesis</keyword>
<dbReference type="OrthoDB" id="9766423at2"/>
<dbReference type="GO" id="GO:0005524">
    <property type="term" value="F:ATP binding"/>
    <property type="evidence" value="ECO:0007669"/>
    <property type="project" value="UniProtKB-UniRule"/>
</dbReference>
<evidence type="ECO:0000256" key="13">
    <source>
        <dbReference type="HAMAP-Rule" id="MF_00409"/>
    </source>
</evidence>
<dbReference type="GO" id="GO:0005886">
    <property type="term" value="C:plasma membrane"/>
    <property type="evidence" value="ECO:0007669"/>
    <property type="project" value="TreeGrafter"/>
</dbReference>
<keyword evidence="7 13" id="KW-0808">Transferase</keyword>
<dbReference type="InterPro" id="IPR027417">
    <property type="entry name" value="P-loop_NTPase"/>
</dbReference>
<keyword evidence="14" id="KW-1133">Transmembrane helix</keyword>
<dbReference type="EMBL" id="FQZU01000034">
    <property type="protein sequence ID" value="SHK80467.1"/>
    <property type="molecule type" value="Genomic_DNA"/>
</dbReference>
<dbReference type="HAMAP" id="MF_00409">
    <property type="entry name" value="LpxK"/>
    <property type="match status" value="1"/>
</dbReference>
<keyword evidence="10 13" id="KW-0067">ATP-binding</keyword>
<dbReference type="SUPFAM" id="SSF52540">
    <property type="entry name" value="P-loop containing nucleoside triphosphate hydrolases"/>
    <property type="match status" value="1"/>
</dbReference>
<keyword evidence="8 13" id="KW-0547">Nucleotide-binding</keyword>
<comment type="catalytic activity">
    <reaction evidence="13">
        <text>a lipid A disaccharide + ATP = a lipid IVA + ADP + H(+)</text>
        <dbReference type="Rhea" id="RHEA:67840"/>
        <dbReference type="ChEBI" id="CHEBI:15378"/>
        <dbReference type="ChEBI" id="CHEBI:30616"/>
        <dbReference type="ChEBI" id="CHEBI:176343"/>
        <dbReference type="ChEBI" id="CHEBI:176425"/>
        <dbReference type="ChEBI" id="CHEBI:456216"/>
        <dbReference type="EC" id="2.7.1.130"/>
    </reaction>
</comment>
<dbReference type="RefSeq" id="WP_073478131.1">
    <property type="nucleotide sequence ID" value="NZ_FQZU01000034.1"/>
</dbReference>
<keyword evidence="11 13" id="KW-0443">Lipid metabolism</keyword>
<comment type="similarity">
    <text evidence="13">Belongs to the LpxK family.</text>
</comment>
<dbReference type="GO" id="GO:0009245">
    <property type="term" value="P:lipid A biosynthetic process"/>
    <property type="evidence" value="ECO:0007669"/>
    <property type="project" value="UniProtKB-UniRule"/>
</dbReference>
<evidence type="ECO:0000256" key="4">
    <source>
        <dbReference type="ARBA" id="ARBA00016436"/>
    </source>
</evidence>
<gene>
    <name evidence="13" type="primary">lpxK</name>
    <name evidence="15" type="ORF">SAMN02745216_04103</name>
</gene>
<organism evidence="15 16">
    <name type="scientific">Desulfatibacillum alkenivorans DSM 16219</name>
    <dbReference type="NCBI Taxonomy" id="1121393"/>
    <lineage>
        <taxon>Bacteria</taxon>
        <taxon>Pseudomonadati</taxon>
        <taxon>Thermodesulfobacteriota</taxon>
        <taxon>Desulfobacteria</taxon>
        <taxon>Desulfobacterales</taxon>
        <taxon>Desulfatibacillaceae</taxon>
        <taxon>Desulfatibacillum</taxon>
    </lineage>
</organism>
<evidence type="ECO:0000313" key="15">
    <source>
        <dbReference type="EMBL" id="SHK80467.1"/>
    </source>
</evidence>
<comment type="function">
    <text evidence="1 13">Transfers the gamma-phosphate of ATP to the 4'-position of a tetraacyldisaccharide 1-phosphate intermediate (termed DS-1-P) to form tetraacyldisaccharide 1,4'-bis-phosphate (lipid IVA).</text>
</comment>
<dbReference type="EC" id="2.7.1.130" evidence="3 13"/>
<feature type="transmembrane region" description="Helical" evidence="14">
    <location>
        <begin position="20"/>
        <end position="37"/>
    </location>
</feature>
<dbReference type="AlphaFoldDB" id="A0A1M6VG02"/>
<evidence type="ECO:0000256" key="3">
    <source>
        <dbReference type="ARBA" id="ARBA00012071"/>
    </source>
</evidence>
<evidence type="ECO:0000256" key="11">
    <source>
        <dbReference type="ARBA" id="ARBA00023098"/>
    </source>
</evidence>
<keyword evidence="9 13" id="KW-0418">Kinase</keyword>
<sequence>MSSLRRRIETVMRSGPDENMGLTGAVLHLVSLAYGLVMRLRFKLYQKGHVKTNKAPCKVVSVGNITVGGTGKTPMAIHLARLFSGWGLNVAIASRGYGGTMQKQGGAASDSKDVLLTPAEAGDEPWLMAVKLPGVPVVVGGNRVRSANLCASQFQTQVLILDDAFSHLAIDRDLDLLLVDSQAPFGNGHVFPRGMLREPVEFASRADAVIRTRADRGAGSAPLPQGKPVFSCTHKPEGFLEYFPQKGTRGPKIVRHSLDDLKGKKVAAFAGIADNQGFFESLSSLGVAVLERLSFPDHHAYTLRDRNIIVETAIKADVKALITTEKDLVRLTGWDAHGLDLYALEIALEFERAQEFEDFLKSKLQIGE</sequence>
<comment type="pathway">
    <text evidence="2 13">Glycolipid biosynthesis; lipid IV(A) biosynthesis; lipid IV(A) from (3R)-3-hydroxytetradecanoyl-[acyl-carrier-protein] and UDP-N-acetyl-alpha-D-glucosamine: step 6/6.</text>
</comment>